<dbReference type="OrthoDB" id="9801163at2"/>
<dbReference type="InterPro" id="IPR007210">
    <property type="entry name" value="ABC_Gly_betaine_transp_sub-bd"/>
</dbReference>
<dbReference type="PROSITE" id="PS51257">
    <property type="entry name" value="PROKAR_LIPOPROTEIN"/>
    <property type="match status" value="1"/>
</dbReference>
<dbReference type="AlphaFoldDB" id="A0A1I4MMH0"/>
<keyword evidence="3" id="KW-1185">Reference proteome</keyword>
<proteinExistence type="predicted"/>
<dbReference type="EMBL" id="FOTS01000035">
    <property type="protein sequence ID" value="SFM04280.1"/>
    <property type="molecule type" value="Genomic_DNA"/>
</dbReference>
<dbReference type="GO" id="GO:0022857">
    <property type="term" value="F:transmembrane transporter activity"/>
    <property type="evidence" value="ECO:0007669"/>
    <property type="project" value="InterPro"/>
</dbReference>
<protein>
    <submittedName>
        <fullName evidence="2">Osmoprotectant transport system substrate-binding protein</fullName>
    </submittedName>
</protein>
<dbReference type="CDD" id="cd13528">
    <property type="entry name" value="PBP2_osmoprotectants"/>
    <property type="match status" value="1"/>
</dbReference>
<dbReference type="GO" id="GO:0043190">
    <property type="term" value="C:ATP-binding cassette (ABC) transporter complex"/>
    <property type="evidence" value="ECO:0007669"/>
    <property type="project" value="InterPro"/>
</dbReference>
<sequence>MRKIAVLLLSVFMVMVFTGCSLLTGKESNKVVIGGKNFTEQDILVYMMKYVIEDQTKVKVETKAFLGGTSVVAQAIERGDIDIYAEYTGTALINLLGEPAMNDPQAAYDKVQKMYKEKKQIVWLDPFGFNNTYTLSMRSDEAERLGIQSISDLASKAEGLMLGCTSEFLERADGQKGLEEKYGFKFGASSGMDPGLTYAAVRDKKVDVIDAFATDGRIAAFNLKVLKDDKNFFPPYYAAPIIRADVLQKHPEIADALKLLAGKLDDKEMAKLNAKVDLEKQDPKTVAKEWLQSKGIIK</sequence>
<dbReference type="Pfam" id="PF04069">
    <property type="entry name" value="OpuAC"/>
    <property type="match status" value="1"/>
</dbReference>
<evidence type="ECO:0000259" key="1">
    <source>
        <dbReference type="Pfam" id="PF04069"/>
    </source>
</evidence>
<dbReference type="SUPFAM" id="SSF53850">
    <property type="entry name" value="Periplasmic binding protein-like II"/>
    <property type="match status" value="1"/>
</dbReference>
<dbReference type="Gene3D" id="3.40.190.120">
    <property type="entry name" value="Osmoprotection protein (prox), domain 2"/>
    <property type="match status" value="1"/>
</dbReference>
<gene>
    <name evidence="2" type="ORF">SAMN04490355_103533</name>
</gene>
<evidence type="ECO:0000313" key="2">
    <source>
        <dbReference type="EMBL" id="SFM04280.1"/>
    </source>
</evidence>
<dbReference type="RefSeq" id="WP_090940046.1">
    <property type="nucleotide sequence ID" value="NZ_FOTS01000035.1"/>
</dbReference>
<feature type="domain" description="ABC-type glycine betaine transport system substrate-binding" evidence="1">
    <location>
        <begin position="30"/>
        <end position="292"/>
    </location>
</feature>
<name>A0A1I4MMH0_9FIRM</name>
<accession>A0A1I4MMH0</accession>
<evidence type="ECO:0000313" key="3">
    <source>
        <dbReference type="Proteomes" id="UP000199520"/>
    </source>
</evidence>
<reference evidence="3" key="1">
    <citation type="submission" date="2016-10" db="EMBL/GenBank/DDBJ databases">
        <authorList>
            <person name="Varghese N."/>
            <person name="Submissions S."/>
        </authorList>
    </citation>
    <scope>NUCLEOTIDE SEQUENCE [LARGE SCALE GENOMIC DNA]</scope>
    <source>
        <strain evidence="3">DSM 13327</strain>
    </source>
</reference>
<dbReference type="Gene3D" id="3.40.190.10">
    <property type="entry name" value="Periplasmic binding protein-like II"/>
    <property type="match status" value="1"/>
</dbReference>
<dbReference type="Proteomes" id="UP000199520">
    <property type="component" value="Unassembled WGS sequence"/>
</dbReference>
<dbReference type="STRING" id="1123291.SAMN04490355_103533"/>
<organism evidence="2 3">
    <name type="scientific">Pelosinus propionicus DSM 13327</name>
    <dbReference type="NCBI Taxonomy" id="1123291"/>
    <lineage>
        <taxon>Bacteria</taxon>
        <taxon>Bacillati</taxon>
        <taxon>Bacillota</taxon>
        <taxon>Negativicutes</taxon>
        <taxon>Selenomonadales</taxon>
        <taxon>Sporomusaceae</taxon>
        <taxon>Pelosinus</taxon>
    </lineage>
</organism>